<dbReference type="GO" id="GO:0005783">
    <property type="term" value="C:endoplasmic reticulum"/>
    <property type="evidence" value="ECO:0007669"/>
    <property type="project" value="TreeGrafter"/>
</dbReference>
<dbReference type="PRINTS" id="PR00080">
    <property type="entry name" value="SDRFAMILY"/>
</dbReference>
<keyword evidence="4" id="KW-0472">Membrane</keyword>
<name>A0A1E3PM71_9ASCO</name>
<accession>A0A1E3PM71</accession>
<dbReference type="CDD" id="cd05374">
    <property type="entry name" value="17beta-HSD-like_SDR_c"/>
    <property type="match status" value="1"/>
</dbReference>
<protein>
    <submittedName>
        <fullName evidence="5">NAD(P)-binding protein</fullName>
    </submittedName>
</protein>
<dbReference type="PRINTS" id="PR00081">
    <property type="entry name" value="GDHRDH"/>
</dbReference>
<dbReference type="Pfam" id="PF00106">
    <property type="entry name" value="adh_short"/>
    <property type="match status" value="1"/>
</dbReference>
<proteinExistence type="inferred from homology"/>
<dbReference type="InterPro" id="IPR036291">
    <property type="entry name" value="NAD(P)-bd_dom_sf"/>
</dbReference>
<evidence type="ECO:0000313" key="6">
    <source>
        <dbReference type="Proteomes" id="UP000095009"/>
    </source>
</evidence>
<feature type="transmembrane region" description="Helical" evidence="4">
    <location>
        <begin position="249"/>
        <end position="267"/>
    </location>
</feature>
<comment type="similarity">
    <text evidence="1 3">Belongs to the short-chain dehydrogenases/reductases (SDR) family.</text>
</comment>
<sequence length="286" mass="31577">MLGDNRKVALITGASSGIGKSLAIELNDRGIHVLACARRVEEMQDLAKLGIETYKLDVTNQQSVEELQVKVVSLTGGKLDYLFNNAGQPNSFPVTDIEIDDARATFEVNVFGVMRMVKVFTPLLIEAKGKIINTGSLAGVLPIPFSSVYNSSKAALHQYSRTIKLELEPFGVDVITTITGGVRSNISEKRLLPADSMFMKYGEESINSRRNMSQESSPMEPAVYAKSLANQVLKANTNSVIWEGSYARIFWFVSTFLPASFVDFIFVTKFKVNTIKQNFSLAKKTK</sequence>
<keyword evidence="2" id="KW-0560">Oxidoreductase</keyword>
<dbReference type="OrthoDB" id="2102561at2759"/>
<keyword evidence="6" id="KW-1185">Reference proteome</keyword>
<dbReference type="InterPro" id="IPR002347">
    <property type="entry name" value="SDR_fam"/>
</dbReference>
<dbReference type="GO" id="GO:0006654">
    <property type="term" value="P:phosphatidic acid biosynthetic process"/>
    <property type="evidence" value="ECO:0007669"/>
    <property type="project" value="TreeGrafter"/>
</dbReference>
<dbReference type="AlphaFoldDB" id="A0A1E3PM71"/>
<dbReference type="PANTHER" id="PTHR44169:SF6">
    <property type="entry name" value="NADPH-DEPENDENT 1-ACYLDIHYDROXYACETONE PHOSPHATE REDUCTASE"/>
    <property type="match status" value="1"/>
</dbReference>
<dbReference type="SUPFAM" id="SSF51735">
    <property type="entry name" value="NAD(P)-binding Rossmann-fold domains"/>
    <property type="match status" value="1"/>
</dbReference>
<keyword evidence="4" id="KW-1133">Transmembrane helix</keyword>
<dbReference type="GO" id="GO:0000140">
    <property type="term" value="F:acylglycerone-phosphate reductase (NADP+) activity"/>
    <property type="evidence" value="ECO:0007669"/>
    <property type="project" value="TreeGrafter"/>
</dbReference>
<dbReference type="PANTHER" id="PTHR44169">
    <property type="entry name" value="NADPH-DEPENDENT 1-ACYLDIHYDROXYACETONE PHOSPHATE REDUCTASE"/>
    <property type="match status" value="1"/>
</dbReference>
<keyword evidence="4" id="KW-0812">Transmembrane</keyword>
<dbReference type="Gene3D" id="3.40.50.720">
    <property type="entry name" value="NAD(P)-binding Rossmann-like Domain"/>
    <property type="match status" value="1"/>
</dbReference>
<dbReference type="FunFam" id="3.40.50.720:FF:000261">
    <property type="entry name" value="NADPH-dependent 1-acyldihydroxyacetone phosphate reductase"/>
    <property type="match status" value="1"/>
</dbReference>
<organism evidence="5 6">
    <name type="scientific">Nadsonia fulvescens var. elongata DSM 6958</name>
    <dbReference type="NCBI Taxonomy" id="857566"/>
    <lineage>
        <taxon>Eukaryota</taxon>
        <taxon>Fungi</taxon>
        <taxon>Dikarya</taxon>
        <taxon>Ascomycota</taxon>
        <taxon>Saccharomycotina</taxon>
        <taxon>Dipodascomycetes</taxon>
        <taxon>Dipodascales</taxon>
        <taxon>Dipodascales incertae sedis</taxon>
        <taxon>Nadsonia</taxon>
    </lineage>
</organism>
<evidence type="ECO:0000256" key="2">
    <source>
        <dbReference type="ARBA" id="ARBA00023002"/>
    </source>
</evidence>
<dbReference type="GO" id="GO:0004806">
    <property type="term" value="F:triacylglycerol lipase activity"/>
    <property type="evidence" value="ECO:0007669"/>
    <property type="project" value="TreeGrafter"/>
</dbReference>
<dbReference type="GO" id="GO:0019433">
    <property type="term" value="P:triglyceride catabolic process"/>
    <property type="evidence" value="ECO:0007669"/>
    <property type="project" value="TreeGrafter"/>
</dbReference>
<evidence type="ECO:0000313" key="5">
    <source>
        <dbReference type="EMBL" id="ODQ66546.1"/>
    </source>
</evidence>
<evidence type="ECO:0000256" key="4">
    <source>
        <dbReference type="SAM" id="Phobius"/>
    </source>
</evidence>
<dbReference type="STRING" id="857566.A0A1E3PM71"/>
<reference evidence="5 6" key="1">
    <citation type="journal article" date="2016" name="Proc. Natl. Acad. Sci. U.S.A.">
        <title>Comparative genomics of biotechnologically important yeasts.</title>
        <authorList>
            <person name="Riley R."/>
            <person name="Haridas S."/>
            <person name="Wolfe K.H."/>
            <person name="Lopes M.R."/>
            <person name="Hittinger C.T."/>
            <person name="Goeker M."/>
            <person name="Salamov A.A."/>
            <person name="Wisecaver J.H."/>
            <person name="Long T.M."/>
            <person name="Calvey C.H."/>
            <person name="Aerts A.L."/>
            <person name="Barry K.W."/>
            <person name="Choi C."/>
            <person name="Clum A."/>
            <person name="Coughlan A.Y."/>
            <person name="Deshpande S."/>
            <person name="Douglass A.P."/>
            <person name="Hanson S.J."/>
            <person name="Klenk H.-P."/>
            <person name="LaButti K.M."/>
            <person name="Lapidus A."/>
            <person name="Lindquist E.A."/>
            <person name="Lipzen A.M."/>
            <person name="Meier-Kolthoff J.P."/>
            <person name="Ohm R.A."/>
            <person name="Otillar R.P."/>
            <person name="Pangilinan J.L."/>
            <person name="Peng Y."/>
            <person name="Rokas A."/>
            <person name="Rosa C.A."/>
            <person name="Scheuner C."/>
            <person name="Sibirny A.A."/>
            <person name="Slot J.C."/>
            <person name="Stielow J.B."/>
            <person name="Sun H."/>
            <person name="Kurtzman C.P."/>
            <person name="Blackwell M."/>
            <person name="Grigoriev I.V."/>
            <person name="Jeffries T.W."/>
        </authorList>
    </citation>
    <scope>NUCLEOTIDE SEQUENCE [LARGE SCALE GENOMIC DNA]</scope>
    <source>
        <strain evidence="5 6">DSM 6958</strain>
    </source>
</reference>
<dbReference type="GO" id="GO:0005811">
    <property type="term" value="C:lipid droplet"/>
    <property type="evidence" value="ECO:0007669"/>
    <property type="project" value="TreeGrafter"/>
</dbReference>
<gene>
    <name evidence="5" type="ORF">NADFUDRAFT_45982</name>
</gene>
<dbReference type="Proteomes" id="UP000095009">
    <property type="component" value="Unassembled WGS sequence"/>
</dbReference>
<evidence type="ECO:0000256" key="3">
    <source>
        <dbReference type="RuleBase" id="RU000363"/>
    </source>
</evidence>
<evidence type="ECO:0000256" key="1">
    <source>
        <dbReference type="ARBA" id="ARBA00006484"/>
    </source>
</evidence>
<dbReference type="EMBL" id="KV454408">
    <property type="protein sequence ID" value="ODQ66546.1"/>
    <property type="molecule type" value="Genomic_DNA"/>
</dbReference>